<keyword evidence="3" id="KW-0067">ATP-binding</keyword>
<dbReference type="SMART" id="SM00382">
    <property type="entry name" value="AAA"/>
    <property type="match status" value="1"/>
</dbReference>
<dbReference type="GO" id="GO:0005524">
    <property type="term" value="F:ATP binding"/>
    <property type="evidence" value="ECO:0007669"/>
    <property type="project" value="UniProtKB-KW"/>
</dbReference>
<evidence type="ECO:0000256" key="1">
    <source>
        <dbReference type="ARBA" id="ARBA00022448"/>
    </source>
</evidence>
<dbReference type="GO" id="GO:0016887">
    <property type="term" value="F:ATP hydrolysis activity"/>
    <property type="evidence" value="ECO:0007669"/>
    <property type="project" value="InterPro"/>
</dbReference>
<dbReference type="InterPro" id="IPR017871">
    <property type="entry name" value="ABC_transporter-like_CS"/>
</dbReference>
<name>A0A3D1JJG8_9CHLR</name>
<feature type="domain" description="ABC transporter" evidence="4">
    <location>
        <begin position="11"/>
        <end position="242"/>
    </location>
</feature>
<evidence type="ECO:0000256" key="3">
    <source>
        <dbReference type="ARBA" id="ARBA00022840"/>
    </source>
</evidence>
<dbReference type="EMBL" id="DPBP01000033">
    <property type="protein sequence ID" value="HCE17908.1"/>
    <property type="molecule type" value="Genomic_DNA"/>
</dbReference>
<dbReference type="InterPro" id="IPR050093">
    <property type="entry name" value="ABC_SmlMolc_Importer"/>
</dbReference>
<evidence type="ECO:0000313" key="5">
    <source>
        <dbReference type="EMBL" id="HCE17908.1"/>
    </source>
</evidence>
<evidence type="ECO:0000256" key="2">
    <source>
        <dbReference type="ARBA" id="ARBA00022741"/>
    </source>
</evidence>
<protein>
    <submittedName>
        <fullName evidence="5">ABC transporter</fullName>
    </submittedName>
</protein>
<dbReference type="Pfam" id="PF00005">
    <property type="entry name" value="ABC_tran"/>
    <property type="match status" value="1"/>
</dbReference>
<dbReference type="PANTHER" id="PTHR42781:SF4">
    <property type="entry name" value="SPERMIDINE_PUTRESCINE IMPORT ATP-BINDING PROTEIN POTA"/>
    <property type="match status" value="1"/>
</dbReference>
<reference evidence="5 6" key="1">
    <citation type="journal article" date="2018" name="Nat. Biotechnol.">
        <title>A standardized bacterial taxonomy based on genome phylogeny substantially revises the tree of life.</title>
        <authorList>
            <person name="Parks D.H."/>
            <person name="Chuvochina M."/>
            <person name="Waite D.W."/>
            <person name="Rinke C."/>
            <person name="Skarshewski A."/>
            <person name="Chaumeil P.A."/>
            <person name="Hugenholtz P."/>
        </authorList>
    </citation>
    <scope>NUCLEOTIDE SEQUENCE [LARGE SCALE GENOMIC DNA]</scope>
    <source>
        <strain evidence="5">UBA8781</strain>
    </source>
</reference>
<dbReference type="InterPro" id="IPR027417">
    <property type="entry name" value="P-loop_NTPase"/>
</dbReference>
<dbReference type="PROSITE" id="PS50893">
    <property type="entry name" value="ABC_TRANSPORTER_2"/>
    <property type="match status" value="1"/>
</dbReference>
<dbReference type="PANTHER" id="PTHR42781">
    <property type="entry name" value="SPERMIDINE/PUTRESCINE IMPORT ATP-BINDING PROTEIN POTA"/>
    <property type="match status" value="1"/>
</dbReference>
<sequence>MGEYSAPGPLVKMENVLVRRQHGVALWVSRLEIHEGETLAVVGPNGAGKSTLLLVLARLLKITSGEIYFKGKPFREWNELEYRRSLGFVFQEALLLDMSVAENVALGLKFRQLPGGEVHARVERWLKALGIEALAGRRAGELSGGEAQRVSLARALALEPRLFLLDEPFSALDQPSRLQLINDVAGLLKQDHRTTLFITHDLNEAAILADRMAVILSGELQQVGTVEEVFHNPANERVQAFVGFRDR</sequence>
<dbReference type="SUPFAM" id="SSF52540">
    <property type="entry name" value="P-loop containing nucleoside triphosphate hydrolases"/>
    <property type="match status" value="1"/>
</dbReference>
<evidence type="ECO:0000259" key="4">
    <source>
        <dbReference type="PROSITE" id="PS50893"/>
    </source>
</evidence>
<proteinExistence type="predicted"/>
<dbReference type="Gene3D" id="3.40.50.300">
    <property type="entry name" value="P-loop containing nucleotide triphosphate hydrolases"/>
    <property type="match status" value="1"/>
</dbReference>
<organism evidence="5 6">
    <name type="scientific">Anaerolinea thermolimosa</name>
    <dbReference type="NCBI Taxonomy" id="229919"/>
    <lineage>
        <taxon>Bacteria</taxon>
        <taxon>Bacillati</taxon>
        <taxon>Chloroflexota</taxon>
        <taxon>Anaerolineae</taxon>
        <taxon>Anaerolineales</taxon>
        <taxon>Anaerolineaceae</taxon>
        <taxon>Anaerolinea</taxon>
    </lineage>
</organism>
<gene>
    <name evidence="5" type="ORF">DEQ80_08625</name>
</gene>
<dbReference type="InterPro" id="IPR003439">
    <property type="entry name" value="ABC_transporter-like_ATP-bd"/>
</dbReference>
<dbReference type="STRING" id="229919.GCA_001050195_02526"/>
<dbReference type="AlphaFoldDB" id="A0A3D1JJG8"/>
<accession>A0A3D1JJG8</accession>
<keyword evidence="1" id="KW-0813">Transport</keyword>
<dbReference type="PROSITE" id="PS00211">
    <property type="entry name" value="ABC_TRANSPORTER_1"/>
    <property type="match status" value="1"/>
</dbReference>
<evidence type="ECO:0000313" key="6">
    <source>
        <dbReference type="Proteomes" id="UP000264141"/>
    </source>
</evidence>
<comment type="caution">
    <text evidence="5">The sequence shown here is derived from an EMBL/GenBank/DDBJ whole genome shotgun (WGS) entry which is preliminary data.</text>
</comment>
<dbReference type="InterPro" id="IPR003593">
    <property type="entry name" value="AAA+_ATPase"/>
</dbReference>
<keyword evidence="2" id="KW-0547">Nucleotide-binding</keyword>
<dbReference type="Proteomes" id="UP000264141">
    <property type="component" value="Unassembled WGS sequence"/>
</dbReference>